<evidence type="ECO:0000256" key="8">
    <source>
        <dbReference type="SAM" id="MobiDB-lite"/>
    </source>
</evidence>
<dbReference type="CDD" id="cd06261">
    <property type="entry name" value="TM_PBP2"/>
    <property type="match status" value="1"/>
</dbReference>
<evidence type="ECO:0000313" key="10">
    <source>
        <dbReference type="EMBL" id="MDN4596956.1"/>
    </source>
</evidence>
<dbReference type="RefSeq" id="WP_301217475.1">
    <property type="nucleotide sequence ID" value="NZ_JAROCB010000002.1"/>
</dbReference>
<evidence type="ECO:0000256" key="6">
    <source>
        <dbReference type="ARBA" id="ARBA00023136"/>
    </source>
</evidence>
<feature type="transmembrane region" description="Helical" evidence="7">
    <location>
        <begin position="140"/>
        <end position="160"/>
    </location>
</feature>
<evidence type="ECO:0000256" key="3">
    <source>
        <dbReference type="ARBA" id="ARBA00022475"/>
    </source>
</evidence>
<dbReference type="PROSITE" id="PS50928">
    <property type="entry name" value="ABC_TM1"/>
    <property type="match status" value="1"/>
</dbReference>
<evidence type="ECO:0000256" key="1">
    <source>
        <dbReference type="ARBA" id="ARBA00004651"/>
    </source>
</evidence>
<keyword evidence="5 7" id="KW-1133">Transmembrane helix</keyword>
<reference evidence="10" key="1">
    <citation type="submission" date="2023-03" db="EMBL/GenBank/DDBJ databases">
        <title>MT1 and MT2 Draft Genomes of Novel Species.</title>
        <authorList>
            <person name="Venkateswaran K."/>
        </authorList>
    </citation>
    <scope>NUCLEOTIDE SEQUENCE</scope>
    <source>
        <strain evidence="10">F6_8S_P_1A</strain>
    </source>
</reference>
<dbReference type="InterPro" id="IPR025966">
    <property type="entry name" value="OppC_N"/>
</dbReference>
<feature type="transmembrane region" description="Helical" evidence="7">
    <location>
        <begin position="273"/>
        <end position="297"/>
    </location>
</feature>
<feature type="domain" description="ABC transmembrane type-1" evidence="9">
    <location>
        <begin position="102"/>
        <end position="294"/>
    </location>
</feature>
<evidence type="ECO:0000256" key="7">
    <source>
        <dbReference type="RuleBase" id="RU363032"/>
    </source>
</evidence>
<proteinExistence type="inferred from homology"/>
<gene>
    <name evidence="10" type="ORF">P5G59_07380</name>
</gene>
<keyword evidence="2 7" id="KW-0813">Transport</keyword>
<feature type="transmembrane region" description="Helical" evidence="7">
    <location>
        <begin position="106"/>
        <end position="128"/>
    </location>
</feature>
<dbReference type="PANTHER" id="PTHR43386:SF1">
    <property type="entry name" value="D,D-DIPEPTIDE TRANSPORT SYSTEM PERMEASE PROTEIN DDPC-RELATED"/>
    <property type="match status" value="1"/>
</dbReference>
<dbReference type="Pfam" id="PF00528">
    <property type="entry name" value="BPD_transp_1"/>
    <property type="match status" value="1"/>
</dbReference>
<dbReference type="EMBL" id="JAROCB010000002">
    <property type="protein sequence ID" value="MDN4596956.1"/>
    <property type="molecule type" value="Genomic_DNA"/>
</dbReference>
<keyword evidence="6 7" id="KW-0472">Membrane</keyword>
<evidence type="ECO:0000256" key="2">
    <source>
        <dbReference type="ARBA" id="ARBA00022448"/>
    </source>
</evidence>
<dbReference type="SUPFAM" id="SSF161098">
    <property type="entry name" value="MetI-like"/>
    <property type="match status" value="1"/>
</dbReference>
<feature type="transmembrane region" description="Helical" evidence="7">
    <location>
        <begin position="45"/>
        <end position="64"/>
    </location>
</feature>
<feature type="transmembrane region" description="Helical" evidence="7">
    <location>
        <begin position="166"/>
        <end position="184"/>
    </location>
</feature>
<dbReference type="InterPro" id="IPR035906">
    <property type="entry name" value="MetI-like_sf"/>
</dbReference>
<evidence type="ECO:0000256" key="5">
    <source>
        <dbReference type="ARBA" id="ARBA00022989"/>
    </source>
</evidence>
<comment type="similarity">
    <text evidence="7">Belongs to the binding-protein-dependent transport system permease family.</text>
</comment>
<name>A0ABT8IX26_9MICO</name>
<dbReference type="InterPro" id="IPR050366">
    <property type="entry name" value="BP-dependent_transpt_permease"/>
</dbReference>
<keyword evidence="3" id="KW-1003">Cell membrane</keyword>
<accession>A0ABT8IX26</accession>
<evidence type="ECO:0000313" key="11">
    <source>
        <dbReference type="Proteomes" id="UP001174210"/>
    </source>
</evidence>
<dbReference type="Proteomes" id="UP001174210">
    <property type="component" value="Unassembled WGS sequence"/>
</dbReference>
<feature type="transmembrane region" description="Helical" evidence="7">
    <location>
        <begin position="223"/>
        <end position="245"/>
    </location>
</feature>
<evidence type="ECO:0000259" key="9">
    <source>
        <dbReference type="PROSITE" id="PS50928"/>
    </source>
</evidence>
<keyword evidence="11" id="KW-1185">Reference proteome</keyword>
<dbReference type="Pfam" id="PF12911">
    <property type="entry name" value="OppC_N"/>
    <property type="match status" value="1"/>
</dbReference>
<keyword evidence="4 7" id="KW-0812">Transmembrane</keyword>
<organism evidence="10 11">
    <name type="scientific">Leifsonia virtsii</name>
    <dbReference type="NCBI Taxonomy" id="3035915"/>
    <lineage>
        <taxon>Bacteria</taxon>
        <taxon>Bacillati</taxon>
        <taxon>Actinomycetota</taxon>
        <taxon>Actinomycetes</taxon>
        <taxon>Micrococcales</taxon>
        <taxon>Microbacteriaceae</taxon>
        <taxon>Leifsonia</taxon>
    </lineage>
</organism>
<comment type="caution">
    <text evidence="10">The sequence shown here is derived from an EMBL/GenBank/DDBJ whole genome shotgun (WGS) entry which is preliminary data.</text>
</comment>
<comment type="subcellular location">
    <subcellularLocation>
        <location evidence="1 7">Cell membrane</location>
        <topology evidence="1 7">Multi-pass membrane protein</topology>
    </subcellularLocation>
</comment>
<evidence type="ECO:0000256" key="4">
    <source>
        <dbReference type="ARBA" id="ARBA00022692"/>
    </source>
</evidence>
<dbReference type="PANTHER" id="PTHR43386">
    <property type="entry name" value="OLIGOPEPTIDE TRANSPORT SYSTEM PERMEASE PROTEIN APPC"/>
    <property type="match status" value="1"/>
</dbReference>
<protein>
    <submittedName>
        <fullName evidence="10">ABC transporter permease</fullName>
    </submittedName>
</protein>
<dbReference type="InterPro" id="IPR000515">
    <property type="entry name" value="MetI-like"/>
</dbReference>
<sequence>MSSATSIQNEPLGVETSAVPAQRSNNAGRGPRWYVLLWRDPKCRVGLVLLAVFVLAAILAPWIAPYDPRAAVGGPSEGPSGAHWLGTTDSGEDVFSQLIWGARTSLLVGLVAGLISTAIGLIIGLVAGYSQGIVDEILSFLTNLALVVPVLPLIVTLASYSPVRGIGMIIFVISITGWAYGARIKRSQVISLRTRDYISAARLAGDSTPRIILREIMPNMTSLIVVGFMGAALGAIGGEAGLSFLGLGDPQTVSWGAMLNQANIGGALLTGQFAWLVAPGLALALLITSFTLINFGIDTLSNPQLREG</sequence>
<dbReference type="Gene3D" id="1.10.3720.10">
    <property type="entry name" value="MetI-like"/>
    <property type="match status" value="1"/>
</dbReference>
<feature type="region of interest" description="Disordered" evidence="8">
    <location>
        <begin position="1"/>
        <end position="23"/>
    </location>
</feature>